<dbReference type="Pfam" id="PF00512">
    <property type="entry name" value="HisKA"/>
    <property type="match status" value="1"/>
</dbReference>
<evidence type="ECO:0000256" key="4">
    <source>
        <dbReference type="ARBA" id="ARBA00022679"/>
    </source>
</evidence>
<gene>
    <name evidence="8" type="ORF">SAMN04488691_102299</name>
</gene>
<reference evidence="8 9" key="1">
    <citation type="submission" date="2016-10" db="EMBL/GenBank/DDBJ databases">
        <authorList>
            <person name="de Groot N.N."/>
        </authorList>
    </citation>
    <scope>NUCLEOTIDE SEQUENCE [LARGE SCALE GENOMIC DNA]</scope>
    <source>
        <strain evidence="8 9">CDM_5</strain>
    </source>
</reference>
<dbReference type="AlphaFoldDB" id="A0A1H7LDU3"/>
<dbReference type="RefSeq" id="WP_074792907.1">
    <property type="nucleotide sequence ID" value="NZ_FOAD01000002.1"/>
</dbReference>
<dbReference type="Gene3D" id="3.30.565.10">
    <property type="entry name" value="Histidine kinase-like ATPase, C-terminal domain"/>
    <property type="match status" value="1"/>
</dbReference>
<dbReference type="PROSITE" id="PS50109">
    <property type="entry name" value="HIS_KIN"/>
    <property type="match status" value="1"/>
</dbReference>
<dbReference type="SUPFAM" id="SSF55785">
    <property type="entry name" value="PYP-like sensor domain (PAS domain)"/>
    <property type="match status" value="1"/>
</dbReference>
<evidence type="ECO:0000256" key="6">
    <source>
        <dbReference type="ARBA" id="ARBA00023012"/>
    </source>
</evidence>
<dbReference type="Gene3D" id="3.30.450.20">
    <property type="entry name" value="PAS domain"/>
    <property type="match status" value="1"/>
</dbReference>
<sequence>MTFPSTLPAASLDALPTQLAILDTDGTILYTNEAWKRFGTENDNAGDASSIGMNYLGVCDVDPDQSATSAGDGIRSVIEGTDDEFSYEYPCHSDDERRWFTMRVSQFTHEDETYVQVVHLDITDRKLAELEVDEKANRLQNVARILSHDLRNPLSVALGYAKAVLDEGIATERLGRIVDSLERMDAIISDALVLARNDTVEATGTVDLQTQAETAWGHVETGEASLAVADTMLFEADDSLLSHVFENLFRNAIEHARPDELDTPVTVTVGSLADGPGGPGFYVEDDGGGIPESDRGSVLDAGYSGDREGTGLGLSIVSQVVDAHGWCLELTESDSGGARFEIRGVDRRAAE</sequence>
<dbReference type="InterPro" id="IPR005467">
    <property type="entry name" value="His_kinase_dom"/>
</dbReference>
<dbReference type="SUPFAM" id="SSF55874">
    <property type="entry name" value="ATPase domain of HSP90 chaperone/DNA topoisomerase II/histidine kinase"/>
    <property type="match status" value="1"/>
</dbReference>
<dbReference type="PANTHER" id="PTHR43711:SF1">
    <property type="entry name" value="HISTIDINE KINASE 1"/>
    <property type="match status" value="1"/>
</dbReference>
<dbReference type="InterPro" id="IPR036890">
    <property type="entry name" value="HATPase_C_sf"/>
</dbReference>
<evidence type="ECO:0000256" key="2">
    <source>
        <dbReference type="ARBA" id="ARBA00012438"/>
    </source>
</evidence>
<dbReference type="Proteomes" id="UP000183894">
    <property type="component" value="Unassembled WGS sequence"/>
</dbReference>
<dbReference type="Pfam" id="PF08448">
    <property type="entry name" value="PAS_4"/>
    <property type="match status" value="1"/>
</dbReference>
<evidence type="ECO:0000256" key="5">
    <source>
        <dbReference type="ARBA" id="ARBA00022777"/>
    </source>
</evidence>
<proteinExistence type="predicted"/>
<evidence type="ECO:0000313" key="8">
    <source>
        <dbReference type="EMBL" id="SEK97142.1"/>
    </source>
</evidence>
<dbReference type="GO" id="GO:0000155">
    <property type="term" value="F:phosphorelay sensor kinase activity"/>
    <property type="evidence" value="ECO:0007669"/>
    <property type="project" value="InterPro"/>
</dbReference>
<keyword evidence="4" id="KW-0808">Transferase</keyword>
<dbReference type="InterPro" id="IPR003594">
    <property type="entry name" value="HATPase_dom"/>
</dbReference>
<dbReference type="OrthoDB" id="8127at2157"/>
<evidence type="ECO:0000259" key="7">
    <source>
        <dbReference type="PROSITE" id="PS50109"/>
    </source>
</evidence>
<dbReference type="InterPro" id="IPR004358">
    <property type="entry name" value="Sig_transdc_His_kin-like_C"/>
</dbReference>
<dbReference type="Gene3D" id="1.10.287.130">
    <property type="match status" value="1"/>
</dbReference>
<evidence type="ECO:0000256" key="3">
    <source>
        <dbReference type="ARBA" id="ARBA00022553"/>
    </source>
</evidence>
<dbReference type="CDD" id="cd00075">
    <property type="entry name" value="HATPase"/>
    <property type="match status" value="1"/>
</dbReference>
<evidence type="ECO:0000313" key="9">
    <source>
        <dbReference type="Proteomes" id="UP000183894"/>
    </source>
</evidence>
<keyword evidence="3" id="KW-0597">Phosphoprotein</keyword>
<dbReference type="CDD" id="cd00082">
    <property type="entry name" value="HisKA"/>
    <property type="match status" value="1"/>
</dbReference>
<dbReference type="SMART" id="SM00387">
    <property type="entry name" value="HATPase_c"/>
    <property type="match status" value="1"/>
</dbReference>
<protein>
    <recommendedName>
        <fullName evidence="2">histidine kinase</fullName>
        <ecNumber evidence="2">2.7.13.3</ecNumber>
    </recommendedName>
</protein>
<accession>A0A1H7LDU3</accession>
<dbReference type="SUPFAM" id="SSF47384">
    <property type="entry name" value="Homodimeric domain of signal transducing histidine kinase"/>
    <property type="match status" value="1"/>
</dbReference>
<evidence type="ECO:0000256" key="1">
    <source>
        <dbReference type="ARBA" id="ARBA00000085"/>
    </source>
</evidence>
<dbReference type="InterPro" id="IPR035965">
    <property type="entry name" value="PAS-like_dom_sf"/>
</dbReference>
<dbReference type="Pfam" id="PF02518">
    <property type="entry name" value="HATPase_c"/>
    <property type="match status" value="1"/>
</dbReference>
<keyword evidence="6" id="KW-0902">Two-component regulatory system</keyword>
<dbReference type="InterPro" id="IPR003661">
    <property type="entry name" value="HisK_dim/P_dom"/>
</dbReference>
<dbReference type="EMBL" id="FOAD01000002">
    <property type="protein sequence ID" value="SEK97142.1"/>
    <property type="molecule type" value="Genomic_DNA"/>
</dbReference>
<comment type="catalytic activity">
    <reaction evidence="1">
        <text>ATP + protein L-histidine = ADP + protein N-phospho-L-histidine.</text>
        <dbReference type="EC" id="2.7.13.3"/>
    </reaction>
</comment>
<organism evidence="8 9">
    <name type="scientific">Haloferax larsenii</name>
    <dbReference type="NCBI Taxonomy" id="302484"/>
    <lineage>
        <taxon>Archaea</taxon>
        <taxon>Methanobacteriati</taxon>
        <taxon>Methanobacteriota</taxon>
        <taxon>Stenosarchaea group</taxon>
        <taxon>Halobacteria</taxon>
        <taxon>Halobacteriales</taxon>
        <taxon>Haloferacaceae</taxon>
        <taxon>Haloferax</taxon>
    </lineage>
</organism>
<dbReference type="InterPro" id="IPR050736">
    <property type="entry name" value="Sensor_HK_Regulatory"/>
</dbReference>
<feature type="domain" description="Histidine kinase" evidence="7">
    <location>
        <begin position="145"/>
        <end position="343"/>
    </location>
</feature>
<dbReference type="InterPro" id="IPR036097">
    <property type="entry name" value="HisK_dim/P_sf"/>
</dbReference>
<dbReference type="InterPro" id="IPR013656">
    <property type="entry name" value="PAS_4"/>
</dbReference>
<keyword evidence="5" id="KW-0418">Kinase</keyword>
<name>A0A1H7LDU3_HALLR</name>
<dbReference type="EC" id="2.7.13.3" evidence="2"/>
<dbReference type="PRINTS" id="PR00344">
    <property type="entry name" value="BCTRLSENSOR"/>
</dbReference>
<dbReference type="PANTHER" id="PTHR43711">
    <property type="entry name" value="TWO-COMPONENT HISTIDINE KINASE"/>
    <property type="match status" value="1"/>
</dbReference>
<dbReference type="SMART" id="SM00388">
    <property type="entry name" value="HisKA"/>
    <property type="match status" value="1"/>
</dbReference>